<protein>
    <recommendedName>
        <fullName evidence="3">Ribosome-binding factor A</fullName>
    </recommendedName>
</protein>
<organism evidence="1 2">
    <name type="scientific">Prymnesium parvum</name>
    <name type="common">Toxic golden alga</name>
    <dbReference type="NCBI Taxonomy" id="97485"/>
    <lineage>
        <taxon>Eukaryota</taxon>
        <taxon>Haptista</taxon>
        <taxon>Haptophyta</taxon>
        <taxon>Prymnesiophyceae</taxon>
        <taxon>Prymnesiales</taxon>
        <taxon>Prymnesiaceae</taxon>
        <taxon>Prymnesium</taxon>
    </lineage>
</organism>
<proteinExistence type="predicted"/>
<dbReference type="GO" id="GO:0006364">
    <property type="term" value="P:rRNA processing"/>
    <property type="evidence" value="ECO:0007669"/>
    <property type="project" value="InterPro"/>
</dbReference>
<dbReference type="SUPFAM" id="SSF89919">
    <property type="entry name" value="Ribosome-binding factor A, RbfA"/>
    <property type="match status" value="1"/>
</dbReference>
<dbReference type="EMBL" id="JBGBPQ010000010">
    <property type="protein sequence ID" value="KAL1518717.1"/>
    <property type="molecule type" value="Genomic_DNA"/>
</dbReference>
<name>A0AB34JC01_PRYPA</name>
<dbReference type="AlphaFoldDB" id="A0AB34JC01"/>
<comment type="caution">
    <text evidence="1">The sequence shown here is derived from an EMBL/GenBank/DDBJ whole genome shotgun (WGS) entry which is preliminary data.</text>
</comment>
<dbReference type="Gene3D" id="3.30.300.20">
    <property type="match status" value="1"/>
</dbReference>
<keyword evidence="2" id="KW-1185">Reference proteome</keyword>
<evidence type="ECO:0000313" key="1">
    <source>
        <dbReference type="EMBL" id="KAL1518717.1"/>
    </source>
</evidence>
<evidence type="ECO:0000313" key="2">
    <source>
        <dbReference type="Proteomes" id="UP001515480"/>
    </source>
</evidence>
<dbReference type="InterPro" id="IPR000238">
    <property type="entry name" value="RbfA"/>
</dbReference>
<sequence length="157" mass="17696">MSHTSVICNLLPQAIKMTSNRQFRVAHKVRRALVEGLDRGVMRNAVLRDGRAVSVLDVHVSPDLSIARCFWEPELEEDHEPARRGMLERALQQKTGFLSWHVNTYLRQKRASRLEFVSVINAQPTHYAAKLKEALEKAGGNLTAPDLVAVLPPQKPQ</sequence>
<evidence type="ECO:0008006" key="3">
    <source>
        <dbReference type="Google" id="ProtNLM"/>
    </source>
</evidence>
<dbReference type="Pfam" id="PF02033">
    <property type="entry name" value="RBFA"/>
    <property type="match status" value="1"/>
</dbReference>
<dbReference type="Proteomes" id="UP001515480">
    <property type="component" value="Unassembled WGS sequence"/>
</dbReference>
<dbReference type="InterPro" id="IPR015946">
    <property type="entry name" value="KH_dom-like_a/b"/>
</dbReference>
<gene>
    <name evidence="1" type="ORF">AB1Y20_003004</name>
</gene>
<reference evidence="1 2" key="1">
    <citation type="journal article" date="2024" name="Science">
        <title>Giant polyketide synthase enzymes in the biosynthesis of giant marine polyether toxins.</title>
        <authorList>
            <person name="Fallon T.R."/>
            <person name="Shende V.V."/>
            <person name="Wierzbicki I.H."/>
            <person name="Pendleton A.L."/>
            <person name="Watervoot N.F."/>
            <person name="Auber R.P."/>
            <person name="Gonzalez D.J."/>
            <person name="Wisecaver J.H."/>
            <person name="Moore B.S."/>
        </authorList>
    </citation>
    <scope>NUCLEOTIDE SEQUENCE [LARGE SCALE GENOMIC DNA]</scope>
    <source>
        <strain evidence="1 2">12B1</strain>
    </source>
</reference>
<dbReference type="InterPro" id="IPR023799">
    <property type="entry name" value="RbfA_dom_sf"/>
</dbReference>
<accession>A0AB34JC01</accession>